<dbReference type="GO" id="GO:0005634">
    <property type="term" value="C:nucleus"/>
    <property type="evidence" value="ECO:0007669"/>
    <property type="project" value="UniProtKB-SubCell"/>
</dbReference>
<protein>
    <recommendedName>
        <fullName evidence="8">WRKY domain-containing protein</fullName>
    </recommendedName>
</protein>
<dbReference type="InterPro" id="IPR036576">
    <property type="entry name" value="WRKY_dom_sf"/>
</dbReference>
<keyword evidence="5" id="KW-0539">Nucleus</keyword>
<feature type="region of interest" description="Disordered" evidence="7">
    <location>
        <begin position="183"/>
        <end position="207"/>
    </location>
</feature>
<dbReference type="PANTHER" id="PTHR32096">
    <property type="entry name" value="WRKY TRANSCRIPTION FACTOR 30-RELATED-RELATED"/>
    <property type="match status" value="1"/>
</dbReference>
<dbReference type="InterPro" id="IPR044810">
    <property type="entry name" value="WRKY_plant"/>
</dbReference>
<dbReference type="SUPFAM" id="SSF118290">
    <property type="entry name" value="WRKY DNA-binding domain"/>
    <property type="match status" value="1"/>
</dbReference>
<keyword evidence="4" id="KW-0804">Transcription</keyword>
<organism evidence="9 10">
    <name type="scientific">Stephania yunnanensis</name>
    <dbReference type="NCBI Taxonomy" id="152371"/>
    <lineage>
        <taxon>Eukaryota</taxon>
        <taxon>Viridiplantae</taxon>
        <taxon>Streptophyta</taxon>
        <taxon>Embryophyta</taxon>
        <taxon>Tracheophyta</taxon>
        <taxon>Spermatophyta</taxon>
        <taxon>Magnoliopsida</taxon>
        <taxon>Ranunculales</taxon>
        <taxon>Menispermaceae</taxon>
        <taxon>Menispermoideae</taxon>
        <taxon>Cissampelideae</taxon>
        <taxon>Stephania</taxon>
    </lineage>
</organism>
<keyword evidence="3" id="KW-0238">DNA-binding</keyword>
<dbReference type="Proteomes" id="UP001420932">
    <property type="component" value="Unassembled WGS sequence"/>
</dbReference>
<dbReference type="EMBL" id="JBBNAF010000008">
    <property type="protein sequence ID" value="KAK9121795.1"/>
    <property type="molecule type" value="Genomic_DNA"/>
</dbReference>
<dbReference type="AlphaFoldDB" id="A0AAP0NXZ4"/>
<dbReference type="PROSITE" id="PS50811">
    <property type="entry name" value="WRKY"/>
    <property type="match status" value="1"/>
</dbReference>
<comment type="similarity">
    <text evidence="6">Belongs to the WRKY group III family.</text>
</comment>
<accession>A0AAP0NXZ4</accession>
<gene>
    <name evidence="9" type="ORF">Syun_019412</name>
</gene>
<evidence type="ECO:0000313" key="9">
    <source>
        <dbReference type="EMBL" id="KAK9121795.1"/>
    </source>
</evidence>
<keyword evidence="10" id="KW-1185">Reference proteome</keyword>
<evidence type="ECO:0000256" key="5">
    <source>
        <dbReference type="ARBA" id="ARBA00023242"/>
    </source>
</evidence>
<dbReference type="FunFam" id="2.20.25.80:FF:000009">
    <property type="entry name" value="WRKY transcription factor 53"/>
    <property type="match status" value="1"/>
</dbReference>
<dbReference type="GO" id="GO:0010193">
    <property type="term" value="P:response to ozone"/>
    <property type="evidence" value="ECO:0007669"/>
    <property type="project" value="UniProtKB-ARBA"/>
</dbReference>
<evidence type="ECO:0000256" key="3">
    <source>
        <dbReference type="ARBA" id="ARBA00023125"/>
    </source>
</evidence>
<dbReference type="GO" id="GO:0003700">
    <property type="term" value="F:DNA-binding transcription factor activity"/>
    <property type="evidence" value="ECO:0007669"/>
    <property type="project" value="InterPro"/>
</dbReference>
<dbReference type="SMART" id="SM00774">
    <property type="entry name" value="WRKY"/>
    <property type="match status" value="1"/>
</dbReference>
<evidence type="ECO:0000256" key="4">
    <source>
        <dbReference type="ARBA" id="ARBA00023163"/>
    </source>
</evidence>
<dbReference type="GO" id="GO:0010150">
    <property type="term" value="P:leaf senescence"/>
    <property type="evidence" value="ECO:0007669"/>
    <property type="project" value="UniProtKB-ARBA"/>
</dbReference>
<evidence type="ECO:0000256" key="7">
    <source>
        <dbReference type="SAM" id="MobiDB-lite"/>
    </source>
</evidence>
<dbReference type="PANTHER" id="PTHR32096:SF115">
    <property type="entry name" value="WRKY TRANSCRIPTION FACTOR 30-RELATED"/>
    <property type="match status" value="1"/>
</dbReference>
<dbReference type="Gene3D" id="2.20.25.80">
    <property type="entry name" value="WRKY domain"/>
    <property type="match status" value="1"/>
</dbReference>
<keyword evidence="2" id="KW-0805">Transcription regulation</keyword>
<evidence type="ECO:0000256" key="2">
    <source>
        <dbReference type="ARBA" id="ARBA00023015"/>
    </source>
</evidence>
<feature type="compositionally biased region" description="Basic and acidic residues" evidence="7">
    <location>
        <begin position="89"/>
        <end position="100"/>
    </location>
</feature>
<reference evidence="9 10" key="1">
    <citation type="submission" date="2024-01" db="EMBL/GenBank/DDBJ databases">
        <title>Genome assemblies of Stephania.</title>
        <authorList>
            <person name="Yang L."/>
        </authorList>
    </citation>
    <scope>NUCLEOTIDE SEQUENCE [LARGE SCALE GENOMIC DNA]</scope>
    <source>
        <strain evidence="9">YNDBR</strain>
        <tissue evidence="9">Leaf</tissue>
    </source>
</reference>
<dbReference type="GO" id="GO:0042542">
    <property type="term" value="P:response to hydrogen peroxide"/>
    <property type="evidence" value="ECO:0007669"/>
    <property type="project" value="UniProtKB-ARBA"/>
</dbReference>
<dbReference type="Pfam" id="PF03106">
    <property type="entry name" value="WRKY"/>
    <property type="match status" value="1"/>
</dbReference>
<feature type="region of interest" description="Disordered" evidence="7">
    <location>
        <begin position="72"/>
        <end position="105"/>
    </location>
</feature>
<proteinExistence type="inferred from homology"/>
<evidence type="ECO:0000256" key="1">
    <source>
        <dbReference type="ARBA" id="ARBA00004123"/>
    </source>
</evidence>
<dbReference type="GO" id="GO:0000976">
    <property type="term" value="F:transcription cis-regulatory region binding"/>
    <property type="evidence" value="ECO:0007669"/>
    <property type="project" value="TreeGrafter"/>
</dbReference>
<feature type="domain" description="WRKY" evidence="8">
    <location>
        <begin position="123"/>
        <end position="180"/>
    </location>
</feature>
<sequence length="359" mass="40065">MESSSVDWDQISLINEISQVRELVRELRNHVNPTSLNGEVLIEKTLSSLERALSMASTTSRFGVGEMAHPGVPSMGMLESPHSLSGSPHSDDNERGDESKKRKGMLKWSEQVNVGPGLDGPVDDGRSWRKYGQKDILGAKYPRGYYRCTYRSVQGCLATKQVQRSDENPLIFDITYRGRHTCMQSSHNPIPTTPQTSQNGEEDHKHKDQLEQYLKPRSESQEILLNFSSSGLESTKSENFDNVLQDPTYSFTFPSSSTEIHGLNGSSTLDDPYVVATNNFSPTFMSPTSASPSHMHNNNDGVGENFEIHESDLDEIVRVATSSSSNSLVVDRNFAFAFDELEMDPGFLFGNDWVSKLRK</sequence>
<evidence type="ECO:0000256" key="6">
    <source>
        <dbReference type="ARBA" id="ARBA00060850"/>
    </source>
</evidence>
<comment type="subcellular location">
    <subcellularLocation>
        <location evidence="1">Nucleus</location>
    </subcellularLocation>
</comment>
<dbReference type="GO" id="GO:0009751">
    <property type="term" value="P:response to salicylic acid"/>
    <property type="evidence" value="ECO:0007669"/>
    <property type="project" value="UniProtKB-ARBA"/>
</dbReference>
<evidence type="ECO:0000259" key="8">
    <source>
        <dbReference type="PROSITE" id="PS50811"/>
    </source>
</evidence>
<name>A0AAP0NXZ4_9MAGN</name>
<feature type="compositionally biased region" description="Polar residues" evidence="7">
    <location>
        <begin position="183"/>
        <end position="199"/>
    </location>
</feature>
<evidence type="ECO:0000313" key="10">
    <source>
        <dbReference type="Proteomes" id="UP001420932"/>
    </source>
</evidence>
<comment type="caution">
    <text evidence="9">The sequence shown here is derived from an EMBL/GenBank/DDBJ whole genome shotgun (WGS) entry which is preliminary data.</text>
</comment>
<dbReference type="InterPro" id="IPR003657">
    <property type="entry name" value="WRKY_dom"/>
</dbReference>